<protein>
    <submittedName>
        <fullName evidence="1">Uncharacterized protein</fullName>
    </submittedName>
</protein>
<dbReference type="EMBL" id="BMAU01021184">
    <property type="protein sequence ID" value="GFX95162.1"/>
    <property type="molecule type" value="Genomic_DNA"/>
</dbReference>
<name>A0A8X6V4X8_TRICX</name>
<evidence type="ECO:0000313" key="1">
    <source>
        <dbReference type="EMBL" id="GFX95162.1"/>
    </source>
</evidence>
<keyword evidence="2" id="KW-1185">Reference proteome</keyword>
<accession>A0A8X6V4X8</accession>
<evidence type="ECO:0000313" key="2">
    <source>
        <dbReference type="Proteomes" id="UP000887159"/>
    </source>
</evidence>
<reference evidence="1" key="1">
    <citation type="submission" date="2020-08" db="EMBL/GenBank/DDBJ databases">
        <title>Multicomponent nature underlies the extraordinary mechanical properties of spider dragline silk.</title>
        <authorList>
            <person name="Kono N."/>
            <person name="Nakamura H."/>
            <person name="Mori M."/>
            <person name="Yoshida Y."/>
            <person name="Ohtoshi R."/>
            <person name="Malay A.D."/>
            <person name="Moran D.A.P."/>
            <person name="Tomita M."/>
            <person name="Numata K."/>
            <person name="Arakawa K."/>
        </authorList>
    </citation>
    <scope>NUCLEOTIDE SEQUENCE</scope>
</reference>
<sequence>MVAERPARHYTVDDLWYRVEAAWASVPVHAIQSLVDSMPRRISGVINCRRRNPNNLRSLNGGGLLVSCAAEQFHSDASLEAVDRRAPNYSKNLLWTTEDEHLLRMAVNYRTASYRQLAARWSSATGILILASSIRRRLLHGGLRARFPYTRSPHGKPSTAASAMGS</sequence>
<dbReference type="Proteomes" id="UP000887159">
    <property type="component" value="Unassembled WGS sequence"/>
</dbReference>
<dbReference type="GO" id="GO:0003676">
    <property type="term" value="F:nucleic acid binding"/>
    <property type="evidence" value="ECO:0007669"/>
    <property type="project" value="InterPro"/>
</dbReference>
<organism evidence="1 2">
    <name type="scientific">Trichonephila clavipes</name>
    <name type="common">Golden silk orbweaver</name>
    <name type="synonym">Nephila clavipes</name>
    <dbReference type="NCBI Taxonomy" id="2585209"/>
    <lineage>
        <taxon>Eukaryota</taxon>
        <taxon>Metazoa</taxon>
        <taxon>Ecdysozoa</taxon>
        <taxon>Arthropoda</taxon>
        <taxon>Chelicerata</taxon>
        <taxon>Arachnida</taxon>
        <taxon>Araneae</taxon>
        <taxon>Araneomorphae</taxon>
        <taxon>Entelegynae</taxon>
        <taxon>Araneoidea</taxon>
        <taxon>Nephilidae</taxon>
        <taxon>Trichonephila</taxon>
    </lineage>
</organism>
<gene>
    <name evidence="1" type="ORF">TNCV_4921051</name>
</gene>
<dbReference type="AlphaFoldDB" id="A0A8X6V4X8"/>
<comment type="caution">
    <text evidence="1">The sequence shown here is derived from an EMBL/GenBank/DDBJ whole genome shotgun (WGS) entry which is preliminary data.</text>
</comment>
<dbReference type="InterPro" id="IPR036397">
    <property type="entry name" value="RNaseH_sf"/>
</dbReference>
<dbReference type="Gene3D" id="3.30.420.10">
    <property type="entry name" value="Ribonuclease H-like superfamily/Ribonuclease H"/>
    <property type="match status" value="1"/>
</dbReference>
<proteinExistence type="predicted"/>